<dbReference type="CDD" id="cd01983">
    <property type="entry name" value="SIMIBI"/>
    <property type="match status" value="1"/>
</dbReference>
<dbReference type="InterPro" id="IPR027417">
    <property type="entry name" value="P-loop_NTPase"/>
</dbReference>
<comment type="caution">
    <text evidence="1">The sequence shown here is derived from an EMBL/GenBank/DDBJ whole genome shotgun (WGS) entry which is preliminary data.</text>
</comment>
<sequence length="221" mass="24678">MFDKRVLIFTGHFGSGKTEVAVNCAMKLAEQYKTAIMDFDIVNPYFRTADAKEVLKENGINIVTSVYANTNVDVPAVPAEVNSLFINKDQKVVLDVGGDDIGARALSAFKEQIQNDEHEMYFVINVRRPMTDSAEKIEEVINEIQLSSRLKVTSLINNTNILKSSTGDEIIEGQKIIQKVSSKLGIPIAFTSGFYDILNRVRGKIAGEVLEMEKFIKLPWD</sequence>
<dbReference type="STRING" id="398512.Bccel_0123"/>
<dbReference type="SUPFAM" id="SSF52540">
    <property type="entry name" value="P-loop containing nucleoside triphosphate hydrolases"/>
    <property type="match status" value="1"/>
</dbReference>
<dbReference type="Gene3D" id="3.40.50.300">
    <property type="entry name" value="P-loop containing nucleotide triphosphate hydrolases"/>
    <property type="match status" value="1"/>
</dbReference>
<evidence type="ECO:0000313" key="1">
    <source>
        <dbReference type="EMBL" id="KNY24866.1"/>
    </source>
</evidence>
<accession>A0A0L6JG69</accession>
<dbReference type="Proteomes" id="UP000036923">
    <property type="component" value="Unassembled WGS sequence"/>
</dbReference>
<evidence type="ECO:0000313" key="2">
    <source>
        <dbReference type="Proteomes" id="UP000036923"/>
    </source>
</evidence>
<dbReference type="AlphaFoldDB" id="A0A0L6JG69"/>
<dbReference type="RefSeq" id="WP_036939471.1">
    <property type="nucleotide sequence ID" value="NZ_JQKC01000009.1"/>
</dbReference>
<proteinExistence type="predicted"/>
<protein>
    <submittedName>
        <fullName evidence="1">Uncharacterized protein</fullName>
    </submittedName>
</protein>
<keyword evidence="2" id="KW-1185">Reference proteome</keyword>
<organism evidence="1 2">
    <name type="scientific">Pseudobacteroides cellulosolvens ATCC 35603 = DSM 2933</name>
    <dbReference type="NCBI Taxonomy" id="398512"/>
    <lineage>
        <taxon>Bacteria</taxon>
        <taxon>Bacillati</taxon>
        <taxon>Bacillota</taxon>
        <taxon>Clostridia</taxon>
        <taxon>Eubacteriales</taxon>
        <taxon>Oscillospiraceae</taxon>
        <taxon>Pseudobacteroides</taxon>
    </lineage>
</organism>
<dbReference type="OrthoDB" id="9779501at2"/>
<dbReference type="EMBL" id="LGTC01000001">
    <property type="protein sequence ID" value="KNY24866.1"/>
    <property type="molecule type" value="Genomic_DNA"/>
</dbReference>
<gene>
    <name evidence="1" type="ORF">Bccel_0123</name>
</gene>
<name>A0A0L6JG69_9FIRM</name>
<reference evidence="2" key="1">
    <citation type="submission" date="2015-07" db="EMBL/GenBank/DDBJ databases">
        <title>Near-Complete Genome Sequence of the Cellulolytic Bacterium Bacteroides (Pseudobacteroides) cellulosolvens ATCC 35603.</title>
        <authorList>
            <person name="Dassa B."/>
            <person name="Utturkar S.M."/>
            <person name="Klingeman D.M."/>
            <person name="Hurt R.A."/>
            <person name="Keller M."/>
            <person name="Xu J."/>
            <person name="Reddy Y.H.K."/>
            <person name="Borovok I."/>
            <person name="Grinberg I.R."/>
            <person name="Lamed R."/>
            <person name="Zhivin O."/>
            <person name="Bayer E.A."/>
            <person name="Brown S.D."/>
        </authorList>
    </citation>
    <scope>NUCLEOTIDE SEQUENCE [LARGE SCALE GENOMIC DNA]</scope>
    <source>
        <strain evidence="2">DSM 2933</strain>
    </source>
</reference>
<dbReference type="PATRIC" id="fig|398512.5.peg.132"/>
<dbReference type="eggNOG" id="COG0003">
    <property type="taxonomic scope" value="Bacteria"/>
</dbReference>